<dbReference type="OrthoDB" id="9907024at2"/>
<dbReference type="Gene3D" id="3.40.50.10600">
    <property type="entry name" value="SpoIIaa-like domains"/>
    <property type="match status" value="1"/>
</dbReference>
<keyword evidence="2" id="KW-1185">Reference proteome</keyword>
<evidence type="ECO:0008006" key="3">
    <source>
        <dbReference type="Google" id="ProtNLM"/>
    </source>
</evidence>
<dbReference type="AlphaFoldDB" id="A0A0F6VZZ6"/>
<gene>
    <name evidence="1" type="ORF">DB32_000895</name>
</gene>
<sequence length="142" mass="15059">MTLSVSTSGPFIDVVITNALEPSDLAALLDAIDRARRSGPFVVLTDTLAMSTVSPQVASDFADALKRMPSLKDVWIGDAVVVSSAIARFVLSRLIIVAPLPTEVKVFDARAPARAWLASVLDRNNVRVPSSLKLAETAAKTA</sequence>
<accession>A0A0F6VZZ6</accession>
<dbReference type="RefSeq" id="WP_053231170.1">
    <property type="nucleotide sequence ID" value="NZ_CP011125.1"/>
</dbReference>
<dbReference type="InterPro" id="IPR038396">
    <property type="entry name" value="SpoIIAA-like_sf"/>
</dbReference>
<protein>
    <recommendedName>
        <fullName evidence="3">STAS/SEC14 domain-containing protein</fullName>
    </recommendedName>
</protein>
<name>A0A0F6VZZ6_9BACT</name>
<proteinExistence type="predicted"/>
<organism evidence="1 2">
    <name type="scientific">Sandaracinus amylolyticus</name>
    <dbReference type="NCBI Taxonomy" id="927083"/>
    <lineage>
        <taxon>Bacteria</taxon>
        <taxon>Pseudomonadati</taxon>
        <taxon>Myxococcota</taxon>
        <taxon>Polyangia</taxon>
        <taxon>Polyangiales</taxon>
        <taxon>Sandaracinaceae</taxon>
        <taxon>Sandaracinus</taxon>
    </lineage>
</organism>
<dbReference type="KEGG" id="samy:DB32_000895"/>
<dbReference type="STRING" id="927083.DB32_000895"/>
<reference evidence="1 2" key="1">
    <citation type="submission" date="2015-03" db="EMBL/GenBank/DDBJ databases">
        <title>Genome assembly of Sandaracinus amylolyticus DSM 53668.</title>
        <authorList>
            <person name="Sharma G."/>
            <person name="Subramanian S."/>
        </authorList>
    </citation>
    <scope>NUCLEOTIDE SEQUENCE [LARGE SCALE GENOMIC DNA]</scope>
    <source>
        <strain evidence="1 2">DSM 53668</strain>
    </source>
</reference>
<dbReference type="Proteomes" id="UP000034883">
    <property type="component" value="Chromosome"/>
</dbReference>
<evidence type="ECO:0000313" key="1">
    <source>
        <dbReference type="EMBL" id="AKF03746.1"/>
    </source>
</evidence>
<dbReference type="EMBL" id="CP011125">
    <property type="protein sequence ID" value="AKF03746.1"/>
    <property type="molecule type" value="Genomic_DNA"/>
</dbReference>
<evidence type="ECO:0000313" key="2">
    <source>
        <dbReference type="Proteomes" id="UP000034883"/>
    </source>
</evidence>